<gene>
    <name evidence="2" type="ORF">EDB81DRAFT_875860</name>
</gene>
<name>A0A9P9JJU6_9HYPO</name>
<accession>A0A9P9JJU6</accession>
<dbReference type="AlphaFoldDB" id="A0A9P9JJU6"/>
<feature type="domain" description="DUF5597" evidence="1">
    <location>
        <begin position="125"/>
        <end position="212"/>
    </location>
</feature>
<reference evidence="2" key="1">
    <citation type="journal article" date="2021" name="Nat. Commun.">
        <title>Genetic determinants of endophytism in the Arabidopsis root mycobiome.</title>
        <authorList>
            <person name="Mesny F."/>
            <person name="Miyauchi S."/>
            <person name="Thiergart T."/>
            <person name="Pickel B."/>
            <person name="Atanasova L."/>
            <person name="Karlsson M."/>
            <person name="Huettel B."/>
            <person name="Barry K.W."/>
            <person name="Haridas S."/>
            <person name="Chen C."/>
            <person name="Bauer D."/>
            <person name="Andreopoulos W."/>
            <person name="Pangilinan J."/>
            <person name="LaButti K."/>
            <person name="Riley R."/>
            <person name="Lipzen A."/>
            <person name="Clum A."/>
            <person name="Drula E."/>
            <person name="Henrissat B."/>
            <person name="Kohler A."/>
            <person name="Grigoriev I.V."/>
            <person name="Martin F.M."/>
            <person name="Hacquard S."/>
        </authorList>
    </citation>
    <scope>NUCLEOTIDE SEQUENCE</scope>
    <source>
        <strain evidence="2">MPI-CAGE-AT-0147</strain>
    </source>
</reference>
<sequence>MEAAHERWIENDPGILGDSWNRSRAAEKAFKTPVSSGLATSPAEPDLHPAFLKRFPSFTLPAYATWADLFDDTVHADKEGMLRVWVAYDTHGAIGCTPFGVDTADPTRTPITRVFELLSFNKTPDAQLVTRFGDFELLIQRVFVFGKLGSGGGMVIHKGDGQFLLISYGVQVTFKSTNPSSVFTSILQCVEKVVKRGWTLEDGRYSNRDETRGDSFAIMTNNDHDDGDFGTPVTIPVRTFTAERPAYSIG</sequence>
<dbReference type="Proteomes" id="UP000738349">
    <property type="component" value="Unassembled WGS sequence"/>
</dbReference>
<dbReference type="Gene3D" id="3.20.20.80">
    <property type="entry name" value="Glycosidases"/>
    <property type="match status" value="1"/>
</dbReference>
<dbReference type="Pfam" id="PF18120">
    <property type="entry name" value="DUF5597"/>
    <property type="match status" value="1"/>
</dbReference>
<dbReference type="InterPro" id="IPR040719">
    <property type="entry name" value="DUF5597"/>
</dbReference>
<comment type="caution">
    <text evidence="2">The sequence shown here is derived from an EMBL/GenBank/DDBJ whole genome shotgun (WGS) entry which is preliminary data.</text>
</comment>
<organism evidence="2 3">
    <name type="scientific">Dactylonectria macrodidyma</name>
    <dbReference type="NCBI Taxonomy" id="307937"/>
    <lineage>
        <taxon>Eukaryota</taxon>
        <taxon>Fungi</taxon>
        <taxon>Dikarya</taxon>
        <taxon>Ascomycota</taxon>
        <taxon>Pezizomycotina</taxon>
        <taxon>Sordariomycetes</taxon>
        <taxon>Hypocreomycetidae</taxon>
        <taxon>Hypocreales</taxon>
        <taxon>Nectriaceae</taxon>
        <taxon>Dactylonectria</taxon>
    </lineage>
</organism>
<evidence type="ECO:0000259" key="1">
    <source>
        <dbReference type="Pfam" id="PF18120"/>
    </source>
</evidence>
<evidence type="ECO:0000313" key="3">
    <source>
        <dbReference type="Proteomes" id="UP000738349"/>
    </source>
</evidence>
<dbReference type="Gene3D" id="2.60.220.20">
    <property type="entry name" value="putative beta-Galactosidase from caulobacter crescentus"/>
    <property type="match status" value="1"/>
</dbReference>
<evidence type="ECO:0000313" key="2">
    <source>
        <dbReference type="EMBL" id="KAH7177086.1"/>
    </source>
</evidence>
<dbReference type="OrthoDB" id="1657402at2759"/>
<protein>
    <recommendedName>
        <fullName evidence="1">DUF5597 domain-containing protein</fullName>
    </recommendedName>
</protein>
<keyword evidence="3" id="KW-1185">Reference proteome</keyword>
<proteinExistence type="predicted"/>
<dbReference type="EMBL" id="JAGMUV010000001">
    <property type="protein sequence ID" value="KAH7177086.1"/>
    <property type="molecule type" value="Genomic_DNA"/>
</dbReference>